<dbReference type="Gramene" id="KXG22787">
    <property type="protein sequence ID" value="KXG22787"/>
    <property type="gene ID" value="SORBI_3008G008000"/>
</dbReference>
<sequence>MTTTTTTRKRRRRGAGSASAGLRLRRLIAFLSRNRLYRTAHTVERKTCVLFDAEHLRRMMLRDRWSAASAYALSFVDYRDCSRGADELNYRLLALRVLKAFAAGQARSVDYLFRRIYACLRFRPDRDRRIAIGRLLLALRSDDTKSSRLYGLFKPRAMQGIMDLVAKCPELNAKIRLPRYMSLVHTKSWLSVKNKSTSLPARILARSFLPKRPPQINDKKVSHKTNCSDAPSTAAFEGILSSSPTPAKMFPVRSTNNTATQGTTQGEETEITKAPAAAASNLVAELHVPRQRRPNPQYIGPEWIV</sequence>
<gene>
    <name evidence="1" type="ORF">SORBI_3008G008000</name>
</gene>
<reference evidence="2" key="2">
    <citation type="journal article" date="2018" name="Plant J.">
        <title>The Sorghum bicolor reference genome: improved assembly, gene annotations, a transcriptome atlas, and signatures of genome organization.</title>
        <authorList>
            <person name="McCormick R.F."/>
            <person name="Truong S.K."/>
            <person name="Sreedasyam A."/>
            <person name="Jenkins J."/>
            <person name="Shu S."/>
            <person name="Sims D."/>
            <person name="Kennedy M."/>
            <person name="Amirebrahimi M."/>
            <person name="Weers B.D."/>
            <person name="McKinley B."/>
            <person name="Mattison A."/>
            <person name="Morishige D.T."/>
            <person name="Grimwood J."/>
            <person name="Schmutz J."/>
            <person name="Mullet J.E."/>
        </authorList>
    </citation>
    <scope>NUCLEOTIDE SEQUENCE [LARGE SCALE GENOMIC DNA]</scope>
    <source>
        <strain evidence="2">cv. BTx623</strain>
    </source>
</reference>
<accession>A0A1B6PB41</accession>
<keyword evidence="2" id="KW-1185">Reference proteome</keyword>
<proteinExistence type="predicted"/>
<dbReference type="PANTHER" id="PTHR36478:SF18">
    <property type="entry name" value="LISH DOMAIN-CONTAINING PROTEIN"/>
    <property type="match status" value="1"/>
</dbReference>
<dbReference type="Proteomes" id="UP000000768">
    <property type="component" value="Chromosome 8"/>
</dbReference>
<organism evidence="1 2">
    <name type="scientific">Sorghum bicolor</name>
    <name type="common">Sorghum</name>
    <name type="synonym">Sorghum vulgare</name>
    <dbReference type="NCBI Taxonomy" id="4558"/>
    <lineage>
        <taxon>Eukaryota</taxon>
        <taxon>Viridiplantae</taxon>
        <taxon>Streptophyta</taxon>
        <taxon>Embryophyta</taxon>
        <taxon>Tracheophyta</taxon>
        <taxon>Spermatophyta</taxon>
        <taxon>Magnoliopsida</taxon>
        <taxon>Liliopsida</taxon>
        <taxon>Poales</taxon>
        <taxon>Poaceae</taxon>
        <taxon>PACMAD clade</taxon>
        <taxon>Panicoideae</taxon>
        <taxon>Andropogonodae</taxon>
        <taxon>Andropogoneae</taxon>
        <taxon>Sorghinae</taxon>
        <taxon>Sorghum</taxon>
    </lineage>
</organism>
<evidence type="ECO:0000313" key="1">
    <source>
        <dbReference type="EMBL" id="KXG22787.1"/>
    </source>
</evidence>
<name>A0A1B6PB41_SORBI</name>
<dbReference type="ExpressionAtlas" id="A0A1B6PB41">
    <property type="expression patterns" value="baseline and differential"/>
</dbReference>
<dbReference type="EMBL" id="CM000767">
    <property type="protein sequence ID" value="KXG22787.1"/>
    <property type="molecule type" value="Genomic_DNA"/>
</dbReference>
<dbReference type="OrthoDB" id="679204at2759"/>
<protein>
    <submittedName>
        <fullName evidence="1">Uncharacterized protein</fullName>
    </submittedName>
</protein>
<reference evidence="1 2" key="1">
    <citation type="journal article" date="2009" name="Nature">
        <title>The Sorghum bicolor genome and the diversification of grasses.</title>
        <authorList>
            <person name="Paterson A.H."/>
            <person name="Bowers J.E."/>
            <person name="Bruggmann R."/>
            <person name="Dubchak I."/>
            <person name="Grimwood J."/>
            <person name="Gundlach H."/>
            <person name="Haberer G."/>
            <person name="Hellsten U."/>
            <person name="Mitros T."/>
            <person name="Poliakov A."/>
            <person name="Schmutz J."/>
            <person name="Spannagl M."/>
            <person name="Tang H."/>
            <person name="Wang X."/>
            <person name="Wicker T."/>
            <person name="Bharti A.K."/>
            <person name="Chapman J."/>
            <person name="Feltus F.A."/>
            <person name="Gowik U."/>
            <person name="Grigoriev I.V."/>
            <person name="Lyons E."/>
            <person name="Maher C.A."/>
            <person name="Martis M."/>
            <person name="Narechania A."/>
            <person name="Otillar R.P."/>
            <person name="Penning B.W."/>
            <person name="Salamov A.A."/>
            <person name="Wang Y."/>
            <person name="Zhang L."/>
            <person name="Carpita N.C."/>
            <person name="Freeling M."/>
            <person name="Gingle A.R."/>
            <person name="Hash C.T."/>
            <person name="Keller B."/>
            <person name="Klein P."/>
            <person name="Kresovich S."/>
            <person name="McCann M.C."/>
            <person name="Ming R."/>
            <person name="Peterson D.G."/>
            <person name="Mehboob-ur-Rahman"/>
            <person name="Ware D."/>
            <person name="Westhoff P."/>
            <person name="Mayer K.F."/>
            <person name="Messing J."/>
            <person name="Rokhsar D.S."/>
        </authorList>
    </citation>
    <scope>NUCLEOTIDE SEQUENCE [LARGE SCALE GENOMIC DNA]</scope>
    <source>
        <strain evidence="2">cv. BTx623</strain>
    </source>
</reference>
<dbReference type="InParanoid" id="A0A1B6PB41"/>
<dbReference type="PANTHER" id="PTHR36478">
    <property type="entry name" value="OS04G0614237 PROTEIN-RELATED"/>
    <property type="match status" value="1"/>
</dbReference>
<evidence type="ECO:0000313" key="2">
    <source>
        <dbReference type="Proteomes" id="UP000000768"/>
    </source>
</evidence>
<dbReference type="AlphaFoldDB" id="A0A1B6PB41"/>